<dbReference type="EMBL" id="MGFT01000007">
    <property type="protein sequence ID" value="OGM12003.1"/>
    <property type="molecule type" value="Genomic_DNA"/>
</dbReference>
<accession>A0A1F7XAK6</accession>
<keyword evidence="1" id="KW-0472">Membrane</keyword>
<comment type="caution">
    <text evidence="2">The sequence shown here is derived from an EMBL/GenBank/DDBJ whole genome shotgun (WGS) entry which is preliminary data.</text>
</comment>
<evidence type="ECO:0000313" key="3">
    <source>
        <dbReference type="Proteomes" id="UP000178533"/>
    </source>
</evidence>
<gene>
    <name evidence="2" type="ORF">A2W13_00050</name>
</gene>
<dbReference type="STRING" id="1802481.A2W13_00050"/>
<dbReference type="AlphaFoldDB" id="A0A1F7XAK6"/>
<proteinExistence type="predicted"/>
<protein>
    <submittedName>
        <fullName evidence="2">Uncharacterized protein</fullName>
    </submittedName>
</protein>
<evidence type="ECO:0000256" key="1">
    <source>
        <dbReference type="SAM" id="Phobius"/>
    </source>
</evidence>
<evidence type="ECO:0000313" key="2">
    <source>
        <dbReference type="EMBL" id="OGM12003.1"/>
    </source>
</evidence>
<keyword evidence="1" id="KW-1133">Transmembrane helix</keyword>
<feature type="transmembrane region" description="Helical" evidence="1">
    <location>
        <begin position="6"/>
        <end position="26"/>
    </location>
</feature>
<sequence>MQVKKIYIFFLILAFLLVIITGFLYYKFSKLSKSEKQIANAPQAGTESVVFKNNLGRQMNLGIESKTDRVGNKYISLVGTLTKAYENSGRYYLDISTVNGNNTLNITVDLADSSYVFAEKTVILDKDSNDQTTGFAYSYKNSSSKVIFEKYKGLIDKVVLIELNLYIEEKVEQTPLPCSENCPTTTHKSELRKYLESNTSLFNIITNKGQNVTSEFIVGSPRLISVSSE</sequence>
<keyword evidence="1" id="KW-0812">Transmembrane</keyword>
<organism evidence="2 3">
    <name type="scientific">Candidatus Woesebacteria bacterium RBG_16_36_11</name>
    <dbReference type="NCBI Taxonomy" id="1802481"/>
    <lineage>
        <taxon>Bacteria</taxon>
        <taxon>Candidatus Woeseibacteriota</taxon>
    </lineage>
</organism>
<reference evidence="2 3" key="1">
    <citation type="journal article" date="2016" name="Nat. Commun.">
        <title>Thousands of microbial genomes shed light on interconnected biogeochemical processes in an aquifer system.</title>
        <authorList>
            <person name="Anantharaman K."/>
            <person name="Brown C.T."/>
            <person name="Hug L.A."/>
            <person name="Sharon I."/>
            <person name="Castelle C.J."/>
            <person name="Probst A.J."/>
            <person name="Thomas B.C."/>
            <person name="Singh A."/>
            <person name="Wilkins M.J."/>
            <person name="Karaoz U."/>
            <person name="Brodie E.L."/>
            <person name="Williams K.H."/>
            <person name="Hubbard S.S."/>
            <person name="Banfield J.F."/>
        </authorList>
    </citation>
    <scope>NUCLEOTIDE SEQUENCE [LARGE SCALE GENOMIC DNA]</scope>
</reference>
<dbReference type="Proteomes" id="UP000178533">
    <property type="component" value="Unassembled WGS sequence"/>
</dbReference>
<name>A0A1F7XAK6_9BACT</name>